<feature type="transmembrane region" description="Helical" evidence="8">
    <location>
        <begin position="229"/>
        <end position="251"/>
    </location>
</feature>
<dbReference type="Pfam" id="PF05977">
    <property type="entry name" value="MFS_3"/>
    <property type="match status" value="1"/>
</dbReference>
<feature type="transmembrane region" description="Helical" evidence="8">
    <location>
        <begin position="354"/>
        <end position="377"/>
    </location>
</feature>
<evidence type="ECO:0000256" key="7">
    <source>
        <dbReference type="SAM" id="MobiDB-lite"/>
    </source>
</evidence>
<feature type="transmembrane region" description="Helical" evidence="8">
    <location>
        <begin position="166"/>
        <end position="191"/>
    </location>
</feature>
<organism evidence="9 10">
    <name type="scientific">Microbacterium psychrotolerans</name>
    <dbReference type="NCBI Taxonomy" id="3068321"/>
    <lineage>
        <taxon>Bacteria</taxon>
        <taxon>Bacillati</taxon>
        <taxon>Actinomycetota</taxon>
        <taxon>Actinomycetes</taxon>
        <taxon>Micrococcales</taxon>
        <taxon>Microbacteriaceae</taxon>
        <taxon>Microbacterium</taxon>
    </lineage>
</organism>
<protein>
    <submittedName>
        <fullName evidence="9">MFS transporter</fullName>
    </submittedName>
</protein>
<reference evidence="9 10" key="1">
    <citation type="submission" date="2023-08" db="EMBL/GenBank/DDBJ databases">
        <title>Microbacterium psychrotolerans sp. nov., a psychrotolerant bacterium isolated from soil in Heilongjiang Province, China.</title>
        <authorList>
            <person name="An P."/>
            <person name="Zhao D."/>
            <person name="Xiang H."/>
        </authorList>
    </citation>
    <scope>NUCLEOTIDE SEQUENCE [LARGE SCALE GENOMIC DNA]</scope>
    <source>
        <strain evidence="9 10">QXD-8</strain>
    </source>
</reference>
<evidence type="ECO:0000313" key="10">
    <source>
        <dbReference type="Proteomes" id="UP001235133"/>
    </source>
</evidence>
<dbReference type="Proteomes" id="UP001235133">
    <property type="component" value="Unassembled WGS sequence"/>
</dbReference>
<evidence type="ECO:0000256" key="8">
    <source>
        <dbReference type="SAM" id="Phobius"/>
    </source>
</evidence>
<dbReference type="InterPro" id="IPR010290">
    <property type="entry name" value="TM_effector"/>
</dbReference>
<feature type="region of interest" description="Disordered" evidence="7">
    <location>
        <begin position="413"/>
        <end position="434"/>
    </location>
</feature>
<evidence type="ECO:0000256" key="1">
    <source>
        <dbReference type="ARBA" id="ARBA00004651"/>
    </source>
</evidence>
<keyword evidence="5 8" id="KW-1133">Transmembrane helix</keyword>
<keyword evidence="6 8" id="KW-0472">Membrane</keyword>
<dbReference type="InterPro" id="IPR036259">
    <property type="entry name" value="MFS_trans_sf"/>
</dbReference>
<dbReference type="PANTHER" id="PTHR23513:SF6">
    <property type="entry name" value="MAJOR FACILITATOR SUPERFAMILY ASSOCIATED DOMAIN-CONTAINING PROTEIN"/>
    <property type="match status" value="1"/>
</dbReference>
<evidence type="ECO:0000256" key="4">
    <source>
        <dbReference type="ARBA" id="ARBA00022692"/>
    </source>
</evidence>
<proteinExistence type="predicted"/>
<evidence type="ECO:0000256" key="6">
    <source>
        <dbReference type="ARBA" id="ARBA00023136"/>
    </source>
</evidence>
<name>A0ABU0Z5V6_9MICO</name>
<feature type="transmembrane region" description="Helical" evidence="8">
    <location>
        <begin position="91"/>
        <end position="118"/>
    </location>
</feature>
<keyword evidence="4 8" id="KW-0812">Transmembrane</keyword>
<keyword evidence="3" id="KW-1003">Cell membrane</keyword>
<feature type="transmembrane region" description="Helical" evidence="8">
    <location>
        <begin position="50"/>
        <end position="70"/>
    </location>
</feature>
<feature type="transmembrane region" description="Helical" evidence="8">
    <location>
        <begin position="383"/>
        <end position="401"/>
    </location>
</feature>
<accession>A0ABU0Z5V6</accession>
<dbReference type="RefSeq" id="WP_308869626.1">
    <property type="nucleotide sequence ID" value="NZ_JAVFWO010000006.1"/>
</dbReference>
<dbReference type="CDD" id="cd06173">
    <property type="entry name" value="MFS_MefA_like"/>
    <property type="match status" value="1"/>
</dbReference>
<keyword evidence="2" id="KW-0813">Transport</keyword>
<comment type="caution">
    <text evidence="9">The sequence shown here is derived from an EMBL/GenBank/DDBJ whole genome shotgun (WGS) entry which is preliminary data.</text>
</comment>
<feature type="transmembrane region" description="Helical" evidence="8">
    <location>
        <begin position="293"/>
        <end position="310"/>
    </location>
</feature>
<feature type="transmembrane region" description="Helical" evidence="8">
    <location>
        <begin position="263"/>
        <end position="284"/>
    </location>
</feature>
<dbReference type="PANTHER" id="PTHR23513">
    <property type="entry name" value="INTEGRAL MEMBRANE EFFLUX PROTEIN-RELATED"/>
    <property type="match status" value="1"/>
</dbReference>
<sequence length="434" mass="45778">MPSLGEIIAPRRLGTDFRWLLASSWTSNLGDGIALAAAPLLIASLTSSPFLVAAGAMMQFLPWLLFGLLAGAVADHHDRRRLVMLANGVRAVVVLALVGFLVTGQATVWLVLATAFLYGTAEVFADSAGSTLLPMLVKPADLGIGNARMQAGYLVANQLAGPPLGAFLFALGSFWPFLLQVICVSLAVLLISRIARTPVPEHPGDAPGTKVHAIREGLRWLRHNAPVRTLVIIILVFNVTWAAPWGVLVLYATEHLGMGAVGYGALTTASALGGLVGIASFGWLEKHVSFSTLMRVCLSLEVLMHLSFALTTSPPVAFVIMFGFGVYAFVWGTISTTVRQRLVPMELQGRIASVNMVGVFGGLVIGQFIGGILAQLFGLTAPWWFAFAGSAITLLLVWRSISHIAAAKPVIGEGSTGDVPPSDEPGAGGMPLPD</sequence>
<dbReference type="Gene3D" id="1.20.1250.20">
    <property type="entry name" value="MFS general substrate transporter like domains"/>
    <property type="match status" value="1"/>
</dbReference>
<dbReference type="SUPFAM" id="SSF103473">
    <property type="entry name" value="MFS general substrate transporter"/>
    <property type="match status" value="1"/>
</dbReference>
<evidence type="ECO:0000313" key="9">
    <source>
        <dbReference type="EMBL" id="MDQ7879967.1"/>
    </source>
</evidence>
<evidence type="ECO:0000256" key="2">
    <source>
        <dbReference type="ARBA" id="ARBA00022448"/>
    </source>
</evidence>
<comment type="subcellular location">
    <subcellularLocation>
        <location evidence="1">Cell membrane</location>
        <topology evidence="1">Multi-pass membrane protein</topology>
    </subcellularLocation>
</comment>
<feature type="transmembrane region" description="Helical" evidence="8">
    <location>
        <begin position="20"/>
        <end position="44"/>
    </location>
</feature>
<gene>
    <name evidence="9" type="ORF">Q9R08_18405</name>
</gene>
<dbReference type="EMBL" id="JAVFWO010000006">
    <property type="protein sequence ID" value="MDQ7879967.1"/>
    <property type="molecule type" value="Genomic_DNA"/>
</dbReference>
<feature type="transmembrane region" description="Helical" evidence="8">
    <location>
        <begin position="316"/>
        <end position="334"/>
    </location>
</feature>
<evidence type="ECO:0000256" key="5">
    <source>
        <dbReference type="ARBA" id="ARBA00022989"/>
    </source>
</evidence>
<evidence type="ECO:0000256" key="3">
    <source>
        <dbReference type="ARBA" id="ARBA00022475"/>
    </source>
</evidence>
<keyword evidence="10" id="KW-1185">Reference proteome</keyword>